<dbReference type="RefSeq" id="WP_076398814.1">
    <property type="nucleotide sequence ID" value="NZ_FTOA01000001.1"/>
</dbReference>
<dbReference type="STRING" id="80876.SAMN05421779_101772"/>
<accession>A0A1N7IYW2</accession>
<reference evidence="1 2" key="1">
    <citation type="submission" date="2017-01" db="EMBL/GenBank/DDBJ databases">
        <authorList>
            <person name="Mah S.A."/>
            <person name="Swanson W.J."/>
            <person name="Moy G.W."/>
            <person name="Vacquier V.D."/>
        </authorList>
    </citation>
    <scope>NUCLEOTIDE SEQUENCE [LARGE SCALE GENOMIC DNA]</scope>
    <source>
        <strain evidence="1 2">DSM 11589</strain>
    </source>
</reference>
<evidence type="ECO:0000313" key="2">
    <source>
        <dbReference type="Proteomes" id="UP000185678"/>
    </source>
</evidence>
<dbReference type="AlphaFoldDB" id="A0A1N7IYW2"/>
<sequence length="61" mass="6854">MDTDELDPRPRPLAAPDFEMMSVEALQDYISSLEQEILRARAAIAAKDGARTAAERFFKAR</sequence>
<dbReference type="Pfam" id="PF06698">
    <property type="entry name" value="DUF1192"/>
    <property type="match status" value="1"/>
</dbReference>
<dbReference type="Proteomes" id="UP000185678">
    <property type="component" value="Unassembled WGS sequence"/>
</dbReference>
<keyword evidence="2" id="KW-1185">Reference proteome</keyword>
<dbReference type="OrthoDB" id="7364583at2"/>
<evidence type="ECO:0008006" key="3">
    <source>
        <dbReference type="Google" id="ProtNLM"/>
    </source>
</evidence>
<organism evidence="1 2">
    <name type="scientific">Insolitispirillum peregrinum</name>
    <dbReference type="NCBI Taxonomy" id="80876"/>
    <lineage>
        <taxon>Bacteria</taxon>
        <taxon>Pseudomonadati</taxon>
        <taxon>Pseudomonadota</taxon>
        <taxon>Alphaproteobacteria</taxon>
        <taxon>Rhodospirillales</taxon>
        <taxon>Novispirillaceae</taxon>
        <taxon>Insolitispirillum</taxon>
    </lineage>
</organism>
<dbReference type="InterPro" id="IPR009579">
    <property type="entry name" value="DUF1192"/>
</dbReference>
<evidence type="ECO:0000313" key="1">
    <source>
        <dbReference type="EMBL" id="SIS42186.1"/>
    </source>
</evidence>
<proteinExistence type="predicted"/>
<gene>
    <name evidence="1" type="ORF">SAMN05421779_101772</name>
</gene>
<protein>
    <recommendedName>
        <fullName evidence="3">DUF1192 domain-containing protein</fullName>
    </recommendedName>
</protein>
<name>A0A1N7IYW2_9PROT</name>
<dbReference type="EMBL" id="FTOA01000001">
    <property type="protein sequence ID" value="SIS42186.1"/>
    <property type="molecule type" value="Genomic_DNA"/>
</dbReference>